<evidence type="ECO:0000256" key="1">
    <source>
        <dbReference type="ARBA" id="ARBA00022723"/>
    </source>
</evidence>
<dbReference type="GO" id="GO:0008270">
    <property type="term" value="F:zinc ion binding"/>
    <property type="evidence" value="ECO:0007669"/>
    <property type="project" value="UniProtKB-KW"/>
</dbReference>
<dbReference type="InterPro" id="IPR001841">
    <property type="entry name" value="Znf_RING"/>
</dbReference>
<dbReference type="InterPro" id="IPR013083">
    <property type="entry name" value="Znf_RING/FYVE/PHD"/>
</dbReference>
<dbReference type="GO" id="GO:0036297">
    <property type="term" value="P:interstrand cross-link repair"/>
    <property type="evidence" value="ECO:0007669"/>
    <property type="project" value="InterPro"/>
</dbReference>
<evidence type="ECO:0000256" key="4">
    <source>
        <dbReference type="PROSITE-ProRule" id="PRU00175"/>
    </source>
</evidence>
<gene>
    <name evidence="7" type="ORF">GSOID_T00011821001</name>
</gene>
<evidence type="ECO:0000256" key="5">
    <source>
        <dbReference type="SAM" id="Coils"/>
    </source>
</evidence>
<keyword evidence="8" id="KW-1185">Reference proteome</keyword>
<accession>E4WY22</accession>
<evidence type="ECO:0000313" key="8">
    <source>
        <dbReference type="Proteomes" id="UP000001307"/>
    </source>
</evidence>
<dbReference type="InParanoid" id="E4WY22"/>
<dbReference type="AlphaFoldDB" id="E4WY22"/>
<dbReference type="OrthoDB" id="5600418at2759"/>
<dbReference type="Gene3D" id="3.30.40.10">
    <property type="entry name" value="Zinc/RING finger domain, C3HC4 (zinc finger)"/>
    <property type="match status" value="1"/>
</dbReference>
<dbReference type="Proteomes" id="UP000001307">
    <property type="component" value="Unassembled WGS sequence"/>
</dbReference>
<feature type="coiled-coil region" evidence="5">
    <location>
        <begin position="41"/>
        <end position="85"/>
    </location>
</feature>
<feature type="domain" description="RING-type" evidence="6">
    <location>
        <begin position="167"/>
        <end position="210"/>
    </location>
</feature>
<reference evidence="7" key="1">
    <citation type="journal article" date="2010" name="Science">
        <title>Plasticity of animal genome architecture unmasked by rapid evolution of a pelagic tunicate.</title>
        <authorList>
            <person name="Denoeud F."/>
            <person name="Henriet S."/>
            <person name="Mungpakdee S."/>
            <person name="Aury J.M."/>
            <person name="Da Silva C."/>
            <person name="Brinkmann H."/>
            <person name="Mikhaleva J."/>
            <person name="Olsen L.C."/>
            <person name="Jubin C."/>
            <person name="Canestro C."/>
            <person name="Bouquet J.M."/>
            <person name="Danks G."/>
            <person name="Poulain J."/>
            <person name="Campsteijn C."/>
            <person name="Adamski M."/>
            <person name="Cross I."/>
            <person name="Yadetie F."/>
            <person name="Muffato M."/>
            <person name="Louis A."/>
            <person name="Butcher S."/>
            <person name="Tsagkogeorga G."/>
            <person name="Konrad A."/>
            <person name="Singh S."/>
            <person name="Jensen M.F."/>
            <person name="Cong E.H."/>
            <person name="Eikeseth-Otteraa H."/>
            <person name="Noel B."/>
            <person name="Anthouard V."/>
            <person name="Porcel B.M."/>
            <person name="Kachouri-Lafond R."/>
            <person name="Nishino A."/>
            <person name="Ugolini M."/>
            <person name="Chourrout P."/>
            <person name="Nishida H."/>
            <person name="Aasland R."/>
            <person name="Huzurbazar S."/>
            <person name="Westhof E."/>
            <person name="Delsuc F."/>
            <person name="Lehrach H."/>
            <person name="Reinhardt R."/>
            <person name="Weissenbach J."/>
            <person name="Roy S.W."/>
            <person name="Artiguenave F."/>
            <person name="Postlethwait J.H."/>
            <person name="Manak J.R."/>
            <person name="Thompson E.M."/>
            <person name="Jaillon O."/>
            <person name="Du Pasquier L."/>
            <person name="Boudinot P."/>
            <person name="Liberles D.A."/>
            <person name="Volff J.N."/>
            <person name="Philippe H."/>
            <person name="Lenhard B."/>
            <person name="Roest Crollius H."/>
            <person name="Wincker P."/>
            <person name="Chourrout D."/>
        </authorList>
    </citation>
    <scope>NUCLEOTIDE SEQUENCE [LARGE SCALE GENOMIC DNA]</scope>
</reference>
<organism evidence="7">
    <name type="scientific">Oikopleura dioica</name>
    <name type="common">Tunicate</name>
    <dbReference type="NCBI Taxonomy" id="34765"/>
    <lineage>
        <taxon>Eukaryota</taxon>
        <taxon>Metazoa</taxon>
        <taxon>Chordata</taxon>
        <taxon>Tunicata</taxon>
        <taxon>Appendicularia</taxon>
        <taxon>Copelata</taxon>
        <taxon>Oikopleuridae</taxon>
        <taxon>Oikopleura</taxon>
    </lineage>
</organism>
<sequence>MNKNESEQKSKFGNANLKFDEFLKELQRIEEDQKHIIAETKAKGEAKIKEFESIIENEEKTMKTIIDEDNKVEELRIRLKKLDQAVFHVNDFIRSEQGYFRTLNISPSVSVRRPTYKVLNDTNAVNKTVILICGNKIKRANDDLQKFLETECTLTKKTDDEDLIPKCEICLEKYDHNEHWQSAIMICGHQFGKSCIEKWFHQSGRCPKCDRKFTLKNILTLF</sequence>
<protein>
    <recommendedName>
        <fullName evidence="6">RING-type domain-containing protein</fullName>
    </recommendedName>
</protein>
<dbReference type="PANTHER" id="PTHR16047:SF7">
    <property type="entry name" value="E3 UBIQUITIN-PROTEIN LIGASE RFWD3"/>
    <property type="match status" value="1"/>
</dbReference>
<dbReference type="Pfam" id="PF13639">
    <property type="entry name" value="zf-RING_2"/>
    <property type="match status" value="1"/>
</dbReference>
<name>E4WY22_OIKDI</name>
<keyword evidence="3" id="KW-0862">Zinc</keyword>
<dbReference type="InterPro" id="IPR037381">
    <property type="entry name" value="RFWD3"/>
</dbReference>
<evidence type="ECO:0000259" key="6">
    <source>
        <dbReference type="PROSITE" id="PS50089"/>
    </source>
</evidence>
<keyword evidence="1" id="KW-0479">Metal-binding</keyword>
<evidence type="ECO:0000256" key="2">
    <source>
        <dbReference type="ARBA" id="ARBA00022771"/>
    </source>
</evidence>
<dbReference type="SUPFAM" id="SSF57850">
    <property type="entry name" value="RING/U-box"/>
    <property type="match status" value="1"/>
</dbReference>
<dbReference type="PANTHER" id="PTHR16047">
    <property type="entry name" value="RFWD3 PROTEIN"/>
    <property type="match status" value="1"/>
</dbReference>
<dbReference type="GO" id="GO:0016567">
    <property type="term" value="P:protein ubiquitination"/>
    <property type="evidence" value="ECO:0007669"/>
    <property type="project" value="InterPro"/>
</dbReference>
<proteinExistence type="predicted"/>
<dbReference type="GO" id="GO:0005634">
    <property type="term" value="C:nucleus"/>
    <property type="evidence" value="ECO:0007669"/>
    <property type="project" value="InterPro"/>
</dbReference>
<keyword evidence="5" id="KW-0175">Coiled coil</keyword>
<evidence type="ECO:0000256" key="3">
    <source>
        <dbReference type="ARBA" id="ARBA00022833"/>
    </source>
</evidence>
<evidence type="ECO:0000313" key="7">
    <source>
        <dbReference type="EMBL" id="CBY22266.1"/>
    </source>
</evidence>
<dbReference type="EMBL" id="FN653018">
    <property type="protein sequence ID" value="CBY22266.1"/>
    <property type="molecule type" value="Genomic_DNA"/>
</dbReference>
<keyword evidence="2 4" id="KW-0863">Zinc-finger</keyword>
<dbReference type="PROSITE" id="PS50089">
    <property type="entry name" value="ZF_RING_2"/>
    <property type="match status" value="1"/>
</dbReference>
<dbReference type="GO" id="GO:0004842">
    <property type="term" value="F:ubiquitin-protein transferase activity"/>
    <property type="evidence" value="ECO:0007669"/>
    <property type="project" value="InterPro"/>
</dbReference>